<name>A0AAW3JU55_9FIRM</name>
<comment type="caution">
    <text evidence="3">The sequence shown here is derived from an EMBL/GenBank/DDBJ whole genome shotgun (WGS) entry which is preliminary data.</text>
</comment>
<feature type="domain" description="RND related barrel-sandwich hybrid" evidence="2">
    <location>
        <begin position="69"/>
        <end position="238"/>
    </location>
</feature>
<dbReference type="AlphaFoldDB" id="A0AAW3JU55"/>
<keyword evidence="1" id="KW-0812">Transmembrane</keyword>
<evidence type="ECO:0000256" key="1">
    <source>
        <dbReference type="SAM" id="Phobius"/>
    </source>
</evidence>
<dbReference type="EMBL" id="LLKB01000001">
    <property type="protein sequence ID" value="KQC86438.1"/>
    <property type="molecule type" value="Genomic_DNA"/>
</dbReference>
<evidence type="ECO:0000313" key="3">
    <source>
        <dbReference type="EMBL" id="KQC86438.1"/>
    </source>
</evidence>
<dbReference type="InterPro" id="IPR058709">
    <property type="entry name" value="BSH_RND-rel"/>
</dbReference>
<sequence length="465" mass="53108">MAGKNTRNNIIKMKKRQNPWTGIMLILFSVYIIVLFVQSLNQDNISIYEVTQNKLADDDTIRGVILRDEHLIKAKSSGYINYYVGEGARIGVNTTIYSVDRTGGFNDSLDKEGADNYSLSDEDTKTIRADIAEYRASFNFSDYSGITNFRYNLDNSLLKMTTNGLLKRAKRILKNDSSSSLKMIKSGKTGIISFCSDGLEKLDIDSINQKTFSDTTDKWKQLRQKKEISKGDTAYKLITSDNWSIVIPLTKKQYKKLYDKDSIDVVIKKDNNKFTPSVTTFTEKSKYYAKLEFTKDMINYIDNRYLDIQLEFNEAAGLKIPVSSIIKKKFYMVPEEYITNGGDDGSTGVMLKTYDKHGNQHNTFKKAKVYYKDEKNRCYIDARLFSVGDIIVADVSANGSELSLTRTARLDGVYYCNNGYCTFKRIDITYSNSEYAIVPEDTIYGLQIYDHIILNPNLVKEDEII</sequence>
<evidence type="ECO:0000313" key="4">
    <source>
        <dbReference type="Proteomes" id="UP000050833"/>
    </source>
</evidence>
<protein>
    <recommendedName>
        <fullName evidence="2">RND related barrel-sandwich hybrid domain-containing protein</fullName>
    </recommendedName>
</protein>
<accession>A0AAW3JU55</accession>
<feature type="transmembrane region" description="Helical" evidence="1">
    <location>
        <begin position="20"/>
        <end position="40"/>
    </location>
</feature>
<gene>
    <name evidence="3" type="ORF">APZ18_04430</name>
</gene>
<dbReference type="Pfam" id="PF26018">
    <property type="entry name" value="BSH_RND_rel"/>
    <property type="match status" value="1"/>
</dbReference>
<reference evidence="3 4" key="1">
    <citation type="submission" date="2015-10" db="EMBL/GenBank/DDBJ databases">
        <title>Butyribacter intestini gen. nov., sp. nov., a butyric acid-producing bacterium of the family Lachnospiraceae isolated from the human faeces.</title>
        <authorList>
            <person name="Zou Y."/>
            <person name="Xue W."/>
            <person name="Luo G."/>
            <person name="Lv M."/>
        </authorList>
    </citation>
    <scope>NUCLEOTIDE SEQUENCE [LARGE SCALE GENOMIC DNA]</scope>
    <source>
        <strain evidence="3 4">TF01-11</strain>
    </source>
</reference>
<proteinExistence type="predicted"/>
<organism evidence="3 4">
    <name type="scientific">Butyribacter intestini</name>
    <dbReference type="NCBI Taxonomy" id="1703332"/>
    <lineage>
        <taxon>Bacteria</taxon>
        <taxon>Bacillati</taxon>
        <taxon>Bacillota</taxon>
        <taxon>Clostridia</taxon>
        <taxon>Lachnospirales</taxon>
        <taxon>Lachnospiraceae</taxon>
        <taxon>Butyribacter</taxon>
    </lineage>
</organism>
<dbReference type="Proteomes" id="UP000050833">
    <property type="component" value="Unassembled WGS sequence"/>
</dbReference>
<keyword evidence="1" id="KW-1133">Transmembrane helix</keyword>
<evidence type="ECO:0000259" key="2">
    <source>
        <dbReference type="Pfam" id="PF26018"/>
    </source>
</evidence>
<keyword evidence="1" id="KW-0472">Membrane</keyword>
<dbReference type="RefSeq" id="WP_022013204.1">
    <property type="nucleotide sequence ID" value="NZ_DBGBRS010000185.1"/>
</dbReference>
<keyword evidence="4" id="KW-1185">Reference proteome</keyword>